<evidence type="ECO:0000313" key="2">
    <source>
        <dbReference type="EMBL" id="WEJ62807.1"/>
    </source>
</evidence>
<reference evidence="2 3" key="1">
    <citation type="submission" date="2022-06" db="EMBL/GenBank/DDBJ databases">
        <title>Thiomicrohabdus sp. nov, an obligately chemolithoautotrophic, sulfur-oxidizing bacterium isolated from beach of Guanyin Mountain. Amoy.</title>
        <authorList>
            <person name="Zhu H."/>
        </authorList>
    </citation>
    <scope>NUCLEOTIDE SEQUENCE [LARGE SCALE GENOMIC DNA]</scope>
    <source>
        <strain evidence="2 3">XGS-01</strain>
    </source>
</reference>
<evidence type="ECO:0000313" key="3">
    <source>
        <dbReference type="Proteomes" id="UP001222275"/>
    </source>
</evidence>
<feature type="transmembrane region" description="Helical" evidence="1">
    <location>
        <begin position="7"/>
        <end position="26"/>
    </location>
</feature>
<proteinExistence type="predicted"/>
<dbReference type="EMBL" id="CP102381">
    <property type="protein sequence ID" value="WEJ62807.1"/>
    <property type="molecule type" value="Genomic_DNA"/>
</dbReference>
<keyword evidence="1" id="KW-1133">Transmembrane helix</keyword>
<dbReference type="RefSeq" id="WP_275595063.1">
    <property type="nucleotide sequence ID" value="NZ_CP102381.1"/>
</dbReference>
<protein>
    <submittedName>
        <fullName evidence="2">Uncharacterized protein</fullName>
    </submittedName>
</protein>
<sequence>MNLFGKISILIWLIVFIAAAIMFDWFDSRELASNLLDYSETAVEKLSETGDHVQDAIDVVSEGTEPAREEVREKVAE</sequence>
<organism evidence="2 3">
    <name type="scientific">Thiomicrorhabdus lithotrophica</name>
    <dbReference type="NCBI Taxonomy" id="2949997"/>
    <lineage>
        <taxon>Bacteria</taxon>
        <taxon>Pseudomonadati</taxon>
        <taxon>Pseudomonadota</taxon>
        <taxon>Gammaproteobacteria</taxon>
        <taxon>Thiotrichales</taxon>
        <taxon>Piscirickettsiaceae</taxon>
        <taxon>Thiomicrorhabdus</taxon>
    </lineage>
</organism>
<keyword evidence="3" id="KW-1185">Reference proteome</keyword>
<evidence type="ECO:0000256" key="1">
    <source>
        <dbReference type="SAM" id="Phobius"/>
    </source>
</evidence>
<accession>A0ABY8CC64</accession>
<dbReference type="Proteomes" id="UP001222275">
    <property type="component" value="Chromosome"/>
</dbReference>
<keyword evidence="1" id="KW-0812">Transmembrane</keyword>
<gene>
    <name evidence="2" type="ORF">NR989_00750</name>
</gene>
<keyword evidence="1" id="KW-0472">Membrane</keyword>
<name>A0ABY8CC64_9GAMM</name>